<evidence type="ECO:0000256" key="1">
    <source>
        <dbReference type="SAM" id="Phobius"/>
    </source>
</evidence>
<keyword evidence="1" id="KW-0472">Membrane</keyword>
<reference evidence="2" key="1">
    <citation type="submission" date="2015-12" db="EMBL/GenBank/DDBJ databases">
        <authorList>
            <person name="Tikhonova T.V."/>
            <person name="Pavlov A.R."/>
            <person name="Beletsky A.V."/>
            <person name="Mardanov A.V."/>
            <person name="Sorokin D.Y."/>
            <person name="Ravin N.V."/>
            <person name="Popov V.O."/>
        </authorList>
    </citation>
    <scope>NUCLEOTIDE SEQUENCE</scope>
    <source>
        <strain evidence="2">DSM 14787</strain>
    </source>
</reference>
<gene>
    <name evidence="2" type="ordered locus">TVNIR_3270</name>
</gene>
<name>L0E0Z6_THIND</name>
<keyword evidence="1" id="KW-1133">Transmembrane helix</keyword>
<protein>
    <recommendedName>
        <fullName evidence="4">Transmembrane protein</fullName>
    </recommendedName>
</protein>
<dbReference type="Proteomes" id="UP000010809">
    <property type="component" value="Chromosome"/>
</dbReference>
<organism evidence="2 3">
    <name type="scientific">Thioalkalivibrio nitratireducens (strain DSM 14787 / UNIQEM 213 / ALEN2)</name>
    <dbReference type="NCBI Taxonomy" id="1255043"/>
    <lineage>
        <taxon>Bacteria</taxon>
        <taxon>Pseudomonadati</taxon>
        <taxon>Pseudomonadota</taxon>
        <taxon>Gammaproteobacteria</taxon>
        <taxon>Chromatiales</taxon>
        <taxon>Ectothiorhodospiraceae</taxon>
        <taxon>Thioalkalivibrio</taxon>
    </lineage>
</organism>
<evidence type="ECO:0000313" key="2">
    <source>
        <dbReference type="EMBL" id="AGA34907.1"/>
    </source>
</evidence>
<keyword evidence="1" id="KW-0812">Transmembrane</keyword>
<accession>L0E0Z6</accession>
<proteinExistence type="predicted"/>
<dbReference type="HOGENOM" id="CLU_2144716_0_0_6"/>
<dbReference type="KEGG" id="tni:TVNIR_3270"/>
<feature type="transmembrane region" description="Helical" evidence="1">
    <location>
        <begin position="6"/>
        <end position="26"/>
    </location>
</feature>
<keyword evidence="3" id="KW-1185">Reference proteome</keyword>
<dbReference type="PATRIC" id="fig|1255043.3.peg.3299"/>
<dbReference type="STRING" id="1255043.TVNIR_3270"/>
<evidence type="ECO:0000313" key="3">
    <source>
        <dbReference type="Proteomes" id="UP000010809"/>
    </source>
</evidence>
<dbReference type="EMBL" id="CP003989">
    <property type="protein sequence ID" value="AGA34907.1"/>
    <property type="molecule type" value="Genomic_DNA"/>
</dbReference>
<sequence length="112" mass="11829">MGGGLVGTVVAVLVVAGLYVGGEWFVAQDVKAGLTELLSEGRSRQVEIEAVGMDGWLLSGKRSGNAVVITPSGERVPVEFSLTGNPITGSTIDVKGEERLRLMLRELFGTLR</sequence>
<evidence type="ECO:0008006" key="4">
    <source>
        <dbReference type="Google" id="ProtNLM"/>
    </source>
</evidence>
<dbReference type="AlphaFoldDB" id="L0E0Z6"/>